<reference evidence="3" key="1">
    <citation type="journal article" date="2021" name="Science">
        <title>Hunting the eagle killer: A cyanobacterial neurotoxin causes vacuolar myelinopathy.</title>
        <authorList>
            <person name="Breinlinger S."/>
            <person name="Phillips T.J."/>
            <person name="Haram B.N."/>
            <person name="Mares J."/>
            <person name="Martinez Yerena J.A."/>
            <person name="Hrouzek P."/>
            <person name="Sobotka R."/>
            <person name="Henderson W.M."/>
            <person name="Schmieder P."/>
            <person name="Williams S.M."/>
            <person name="Lauderdale J.D."/>
            <person name="Wilde H.D."/>
            <person name="Gerrin W."/>
            <person name="Kust A."/>
            <person name="Washington J.W."/>
            <person name="Wagner C."/>
            <person name="Geier B."/>
            <person name="Liebeke M."/>
            <person name="Enke H."/>
            <person name="Niedermeyer T.H.J."/>
            <person name="Wilde S.B."/>
        </authorList>
    </citation>
    <scope>NUCLEOTIDE SEQUENCE [LARGE SCALE GENOMIC DNA]</scope>
    <source>
        <strain evidence="3">Thurmond2011</strain>
    </source>
</reference>
<dbReference type="AlphaFoldDB" id="A0AAP5MD05"/>
<evidence type="ECO:0000313" key="3">
    <source>
        <dbReference type="Proteomes" id="UP000667802"/>
    </source>
</evidence>
<evidence type="ECO:0000259" key="1">
    <source>
        <dbReference type="Pfam" id="PF13910"/>
    </source>
</evidence>
<name>A0AAP5MD05_9CYAN</name>
<organism evidence="2 3">
    <name type="scientific">Aetokthonos hydrillicola Thurmond2011</name>
    <dbReference type="NCBI Taxonomy" id="2712845"/>
    <lineage>
        <taxon>Bacteria</taxon>
        <taxon>Bacillati</taxon>
        <taxon>Cyanobacteriota</taxon>
        <taxon>Cyanophyceae</taxon>
        <taxon>Nostocales</taxon>
        <taxon>Hapalosiphonaceae</taxon>
        <taxon>Aetokthonos</taxon>
    </lineage>
</organism>
<dbReference type="InterPro" id="IPR025209">
    <property type="entry name" value="DUF4209"/>
</dbReference>
<dbReference type="RefSeq" id="WP_208346585.1">
    <property type="nucleotide sequence ID" value="NZ_CAWQFN010000252.1"/>
</dbReference>
<feature type="domain" description="DUF4209" evidence="1">
    <location>
        <begin position="20"/>
        <end position="110"/>
    </location>
</feature>
<sequence length="133" mass="15370">MFAGLTGDFFTSTHILIPQIENSIRYLMWRRGIITSGLNYSGVQNEHNLNSTLYRPEIASIFDENTLFDLKCLLVEHAGSNLRNRMAHGLISDSEFLSPLMSYMWWFTLRLCCLPILIHQQQLKQSETNTDTI</sequence>
<keyword evidence="3" id="KW-1185">Reference proteome</keyword>
<dbReference type="EMBL" id="JAALHA020000021">
    <property type="protein sequence ID" value="MDR9898983.1"/>
    <property type="molecule type" value="Genomic_DNA"/>
</dbReference>
<protein>
    <submittedName>
        <fullName evidence="2">DUF4209 domain-containing protein</fullName>
    </submittedName>
</protein>
<evidence type="ECO:0000313" key="2">
    <source>
        <dbReference type="EMBL" id="MDR9898983.1"/>
    </source>
</evidence>
<accession>A0AAP5MD05</accession>
<dbReference type="Proteomes" id="UP000667802">
    <property type="component" value="Unassembled WGS sequence"/>
</dbReference>
<proteinExistence type="predicted"/>
<comment type="caution">
    <text evidence="2">The sequence shown here is derived from an EMBL/GenBank/DDBJ whole genome shotgun (WGS) entry which is preliminary data.</text>
</comment>
<dbReference type="Pfam" id="PF13910">
    <property type="entry name" value="DUF4209"/>
    <property type="match status" value="1"/>
</dbReference>
<gene>
    <name evidence="2" type="ORF">G7B40_031150</name>
</gene>